<dbReference type="SMART" id="SM00490">
    <property type="entry name" value="HELICc"/>
    <property type="match status" value="1"/>
</dbReference>
<reference evidence="5" key="1">
    <citation type="submission" date="2012-06" db="EMBL/GenBank/DDBJ databases">
        <title>The genome sequence of Coniosporium apollinis CBS 100218.</title>
        <authorList>
            <consortium name="The Broad Institute Genome Sequencing Platform"/>
            <person name="Cuomo C."/>
            <person name="Gorbushina A."/>
            <person name="Noack S."/>
            <person name="Walker B."/>
            <person name="Young S.K."/>
            <person name="Zeng Q."/>
            <person name="Gargeya S."/>
            <person name="Fitzgerald M."/>
            <person name="Haas B."/>
            <person name="Abouelleil A."/>
            <person name="Alvarado L."/>
            <person name="Arachchi H.M."/>
            <person name="Berlin A.M."/>
            <person name="Chapman S.B."/>
            <person name="Goldberg J."/>
            <person name="Griggs A."/>
            <person name="Gujja S."/>
            <person name="Hansen M."/>
            <person name="Howarth C."/>
            <person name="Imamovic A."/>
            <person name="Larimer J."/>
            <person name="McCowan C."/>
            <person name="Montmayeur A."/>
            <person name="Murphy C."/>
            <person name="Neiman D."/>
            <person name="Pearson M."/>
            <person name="Priest M."/>
            <person name="Roberts A."/>
            <person name="Saif S."/>
            <person name="Shea T."/>
            <person name="Sisk P."/>
            <person name="Sykes S."/>
            <person name="Wortman J."/>
            <person name="Nusbaum C."/>
            <person name="Birren B."/>
        </authorList>
    </citation>
    <scope>NUCLEOTIDE SEQUENCE [LARGE SCALE GENOMIC DNA]</scope>
    <source>
        <strain evidence="5">CBS 100218</strain>
    </source>
</reference>
<dbReference type="InterPro" id="IPR036483">
    <property type="entry name" value="PWI_dom_sf"/>
</dbReference>
<dbReference type="eggNOG" id="KOG0334">
    <property type="taxonomic scope" value="Eukaryota"/>
</dbReference>
<dbReference type="SUPFAM" id="SSF52540">
    <property type="entry name" value="P-loop containing nucleoside triphosphate hydrolases"/>
    <property type="match status" value="1"/>
</dbReference>
<dbReference type="HOGENOM" id="CLU_921378_0_0_1"/>
<dbReference type="InterPro" id="IPR001650">
    <property type="entry name" value="Helicase_C-like"/>
</dbReference>
<protein>
    <recommendedName>
        <fullName evidence="6">Helicase C-terminal domain-containing protein</fullName>
    </recommendedName>
</protein>
<evidence type="ECO:0000259" key="3">
    <source>
        <dbReference type="PROSITE" id="PS51194"/>
    </source>
</evidence>
<gene>
    <name evidence="4" type="ORF">W97_06818</name>
</gene>
<accession>R7Z0F5</accession>
<dbReference type="RefSeq" id="XP_007782992.1">
    <property type="nucleotide sequence ID" value="XM_007784802.1"/>
</dbReference>
<dbReference type="InterPro" id="IPR002483">
    <property type="entry name" value="PWI_dom"/>
</dbReference>
<evidence type="ECO:0000313" key="4">
    <source>
        <dbReference type="EMBL" id="EON67675.1"/>
    </source>
</evidence>
<dbReference type="PANTHER" id="PTHR47958">
    <property type="entry name" value="ATP-DEPENDENT RNA HELICASE DBP3"/>
    <property type="match status" value="1"/>
</dbReference>
<dbReference type="Proteomes" id="UP000016924">
    <property type="component" value="Unassembled WGS sequence"/>
</dbReference>
<evidence type="ECO:0008006" key="6">
    <source>
        <dbReference type="Google" id="ProtNLM"/>
    </source>
</evidence>
<evidence type="ECO:0000256" key="1">
    <source>
        <dbReference type="ARBA" id="ARBA00022664"/>
    </source>
</evidence>
<dbReference type="Pfam" id="PF00271">
    <property type="entry name" value="Helicase_C"/>
    <property type="match status" value="1"/>
</dbReference>
<dbReference type="eggNOG" id="KOG2146">
    <property type="taxonomic scope" value="Eukaryota"/>
</dbReference>
<dbReference type="Gene3D" id="1.20.1390.10">
    <property type="entry name" value="PWI domain"/>
    <property type="match status" value="1"/>
</dbReference>
<proteinExistence type="predicted"/>
<dbReference type="OrthoDB" id="196131at2759"/>
<evidence type="ECO:0000259" key="2">
    <source>
        <dbReference type="PROSITE" id="PS51025"/>
    </source>
</evidence>
<dbReference type="Pfam" id="PF01480">
    <property type="entry name" value="PWI"/>
    <property type="match status" value="1"/>
</dbReference>
<keyword evidence="5" id="KW-1185">Reference proteome</keyword>
<dbReference type="GeneID" id="19904129"/>
<keyword evidence="1" id="KW-0507">mRNA processing</keyword>
<name>R7Z0F5_CONA1</name>
<dbReference type="Gene3D" id="3.40.50.300">
    <property type="entry name" value="P-loop containing nucleotide triphosphate hydrolases"/>
    <property type="match status" value="1"/>
</dbReference>
<dbReference type="InterPro" id="IPR027417">
    <property type="entry name" value="P-loop_NTPase"/>
</dbReference>
<evidence type="ECO:0000313" key="5">
    <source>
        <dbReference type="Proteomes" id="UP000016924"/>
    </source>
</evidence>
<feature type="domain" description="Helicase C-terminal" evidence="3">
    <location>
        <begin position="155"/>
        <end position="295"/>
    </location>
</feature>
<dbReference type="SUPFAM" id="SSF101233">
    <property type="entry name" value="PWI domain"/>
    <property type="match status" value="1"/>
</dbReference>
<dbReference type="PROSITE" id="PS51025">
    <property type="entry name" value="PWI"/>
    <property type="match status" value="1"/>
</dbReference>
<dbReference type="PROSITE" id="PS51194">
    <property type="entry name" value="HELICASE_CTER"/>
    <property type="match status" value="1"/>
</dbReference>
<feature type="domain" description="PWI" evidence="2">
    <location>
        <begin position="1"/>
        <end position="56"/>
    </location>
</feature>
<organism evidence="4 5">
    <name type="scientific">Coniosporium apollinis (strain CBS 100218)</name>
    <name type="common">Rock-inhabiting black yeast</name>
    <dbReference type="NCBI Taxonomy" id="1168221"/>
    <lineage>
        <taxon>Eukaryota</taxon>
        <taxon>Fungi</taxon>
        <taxon>Dikarya</taxon>
        <taxon>Ascomycota</taxon>
        <taxon>Pezizomycotina</taxon>
        <taxon>Dothideomycetes</taxon>
        <taxon>Dothideomycetes incertae sedis</taxon>
        <taxon>Coniosporium</taxon>
    </lineage>
</organism>
<dbReference type="AlphaFoldDB" id="R7Z0F5"/>
<dbReference type="CDD" id="cd18787">
    <property type="entry name" value="SF2_C_DEAD"/>
    <property type="match status" value="1"/>
</dbReference>
<dbReference type="GO" id="GO:0006397">
    <property type="term" value="P:mRNA processing"/>
    <property type="evidence" value="ECO:0007669"/>
    <property type="project" value="UniProtKB-KW"/>
</dbReference>
<dbReference type="EMBL" id="JH767589">
    <property type="protein sequence ID" value="EON67675.1"/>
    <property type="molecule type" value="Genomic_DNA"/>
</dbReference>
<sequence>MEVTKKWIAGKISEGIQIQLLGLLEKDTAAFCKELWNLYLSAQSNPQDVPKELLEAKKLELIQEKIAADKAANEREREQTGAAAAAAIDADHTEEIETPICRSSGMARRPRLALTGSKVELMDAFRPKVRKNGNIKWLRELTEEVRPEDKKFHRLLESLGELYDKDDDARTLIFVDRQKAADQLLGELMRKSYQCRSIHGGIDQIDRNSAIDDFKKGEFPTMIATSVAARGLDVKQLKLVVNHDAPNHLEDYVHRAGRRAEIDAQGGDAVGLTKENPVQGLGWGSAAPVQMISLQRGILTPS</sequence>
<dbReference type="STRING" id="1168221.R7Z0F5"/>